<dbReference type="PANTHER" id="PTHR13771">
    <property type="entry name" value="INTERCELLULAR ADHESION MOLECULE"/>
    <property type="match status" value="1"/>
</dbReference>
<keyword evidence="7 13" id="KW-1133">Transmembrane helix</keyword>
<evidence type="ECO:0000256" key="4">
    <source>
        <dbReference type="ARBA" id="ARBA00022729"/>
    </source>
</evidence>
<evidence type="ECO:0000256" key="3">
    <source>
        <dbReference type="ARBA" id="ARBA00022692"/>
    </source>
</evidence>
<evidence type="ECO:0000256" key="1">
    <source>
        <dbReference type="ARBA" id="ARBA00004479"/>
    </source>
</evidence>
<dbReference type="InterPro" id="IPR003987">
    <property type="entry name" value="ICAM_VCAM_N"/>
</dbReference>
<evidence type="ECO:0000259" key="14">
    <source>
        <dbReference type="Pfam" id="PF03921"/>
    </source>
</evidence>
<dbReference type="GeneTree" id="ENSGT00940000161654"/>
<name>A0A4W2GBB6_BOBOX</name>
<accession>A0A4W2GBB6</accession>
<dbReference type="GO" id="GO:0005886">
    <property type="term" value="C:plasma membrane"/>
    <property type="evidence" value="ECO:0007669"/>
    <property type="project" value="TreeGrafter"/>
</dbReference>
<evidence type="ECO:0000256" key="7">
    <source>
        <dbReference type="ARBA" id="ARBA00022989"/>
    </source>
</evidence>
<evidence type="ECO:0000256" key="13">
    <source>
        <dbReference type="SAM" id="Phobius"/>
    </source>
</evidence>
<dbReference type="Gene3D" id="2.60.40.10">
    <property type="entry name" value="Immunoglobulins"/>
    <property type="match status" value="2"/>
</dbReference>
<feature type="region of interest" description="Disordered" evidence="12">
    <location>
        <begin position="1"/>
        <end position="37"/>
    </location>
</feature>
<protein>
    <submittedName>
        <fullName evidence="15">Intercellular adhesion molecule 2-like</fullName>
    </submittedName>
</protein>
<dbReference type="GO" id="GO:0005178">
    <property type="term" value="F:integrin binding"/>
    <property type="evidence" value="ECO:0007669"/>
    <property type="project" value="InterPro"/>
</dbReference>
<keyword evidence="8 13" id="KW-0472">Membrane</keyword>
<evidence type="ECO:0000256" key="5">
    <source>
        <dbReference type="ARBA" id="ARBA00022737"/>
    </source>
</evidence>
<comment type="subcellular location">
    <subcellularLocation>
        <location evidence="1">Membrane</location>
        <topology evidence="1">Single-pass type I membrane protein</topology>
    </subcellularLocation>
</comment>
<feature type="domain" description="Intercellular adhesion molecule N-terminal" evidence="14">
    <location>
        <begin position="107"/>
        <end position="188"/>
    </location>
</feature>
<dbReference type="AlphaFoldDB" id="A0A4W2GBB6"/>
<keyword evidence="11" id="KW-0393">Immunoglobulin domain</keyword>
<dbReference type="InterPro" id="IPR013783">
    <property type="entry name" value="Ig-like_fold"/>
</dbReference>
<dbReference type="PANTHER" id="PTHR13771:SF3">
    <property type="entry name" value="INTERCELLULAR ADHESION MOLECULE 2"/>
    <property type="match status" value="1"/>
</dbReference>
<evidence type="ECO:0000256" key="11">
    <source>
        <dbReference type="ARBA" id="ARBA00023319"/>
    </source>
</evidence>
<dbReference type="InterPro" id="IPR047012">
    <property type="entry name" value="ICAM_VCAM"/>
</dbReference>
<evidence type="ECO:0000313" key="16">
    <source>
        <dbReference type="Proteomes" id="UP000429181"/>
    </source>
</evidence>
<dbReference type="PRINTS" id="PR01472">
    <property type="entry name" value="ICAMVCAM1"/>
</dbReference>
<evidence type="ECO:0000256" key="10">
    <source>
        <dbReference type="ARBA" id="ARBA00023180"/>
    </source>
</evidence>
<gene>
    <name evidence="15" type="primary">LOC113877502</name>
</gene>
<dbReference type="SUPFAM" id="SSF48726">
    <property type="entry name" value="Immunoglobulin"/>
    <property type="match status" value="2"/>
</dbReference>
<comment type="similarity">
    <text evidence="2">Belongs to the immunoglobulin superfamily. ICAM family.</text>
</comment>
<reference evidence="15" key="2">
    <citation type="submission" date="2025-08" db="UniProtKB">
        <authorList>
            <consortium name="Ensembl"/>
        </authorList>
    </citation>
    <scope>IDENTIFICATION</scope>
</reference>
<keyword evidence="6" id="KW-0130">Cell adhesion</keyword>
<evidence type="ECO:0000256" key="8">
    <source>
        <dbReference type="ARBA" id="ARBA00023136"/>
    </source>
</evidence>
<keyword evidence="9" id="KW-1015">Disulfide bond</keyword>
<dbReference type="GO" id="GO:0098609">
    <property type="term" value="P:cell-cell adhesion"/>
    <property type="evidence" value="ECO:0007669"/>
    <property type="project" value="InterPro"/>
</dbReference>
<reference evidence="15 16" key="1">
    <citation type="submission" date="2018-11" db="EMBL/GenBank/DDBJ databases">
        <title>Haplotype-resolved cattle genomes.</title>
        <authorList>
            <person name="Low W.Y."/>
            <person name="Tearle R."/>
            <person name="Bickhart D.M."/>
            <person name="Rosen B.D."/>
            <person name="Koren S."/>
            <person name="Rhie A."/>
            <person name="Hiendleder S."/>
            <person name="Phillippy A.M."/>
            <person name="Smith T.P.L."/>
            <person name="Williams J.L."/>
        </authorList>
    </citation>
    <scope>NUCLEOTIDE SEQUENCE [LARGE SCALE GENOMIC DNA]</scope>
</reference>
<evidence type="ECO:0000256" key="2">
    <source>
        <dbReference type="ARBA" id="ARBA00005925"/>
    </source>
</evidence>
<proteinExistence type="inferred from homology"/>
<dbReference type="InterPro" id="IPR036179">
    <property type="entry name" value="Ig-like_dom_sf"/>
</dbReference>
<keyword evidence="10" id="KW-0325">Glycoprotein</keyword>
<dbReference type="FunFam" id="2.60.40.10:FF:000194">
    <property type="entry name" value="Intercellular adhesion molecule 1"/>
    <property type="match status" value="1"/>
</dbReference>
<evidence type="ECO:0000256" key="12">
    <source>
        <dbReference type="SAM" id="MobiDB-lite"/>
    </source>
</evidence>
<dbReference type="Pfam" id="PF03921">
    <property type="entry name" value="ICAM_N"/>
    <property type="match status" value="1"/>
</dbReference>
<sequence length="365" mass="40040">MALTSLLPTEPASRGPKDSFRPGCKGLKPGSEIRSSPGNSGCWKLDLSHPVYPSQHHPFADTGSPQLFPVSLQRPPEMSPFGGWGTLTAFLALLCCQGSGEKAFEGPEHLMVGSGEFQVINCTASCTDPKSLVLETHLNKTLLESQAQWKLFQVYNISKDEHLVCSFICAGKQETKVFNITVFYPPKQVLLTLSHTSVAVGTLFTIECRVPAVAPLEGLTVTLLRGTEILYNQTFVGTAPFPQDAVVTHNTTAHREDGLHNFSCEAWMDLRSRGGGLVHRVSDPQRLEVKEPEPSNQMVIMVTVIVLLLLFVTLVPLCLYKQWQRTNTQSSAVPGEPAEATRDVLFWWPGIAHSLSGPALLPRVW</sequence>
<dbReference type="Ensembl" id="ENSBIXT00005047548.1">
    <property type="protein sequence ID" value="ENSBIXP00005015173.1"/>
    <property type="gene ID" value="ENSBIXG00005019123.1"/>
</dbReference>
<keyword evidence="3 13" id="KW-0812">Transmembrane</keyword>
<evidence type="ECO:0000256" key="6">
    <source>
        <dbReference type="ARBA" id="ARBA00022889"/>
    </source>
</evidence>
<keyword evidence="4" id="KW-0732">Signal</keyword>
<dbReference type="Proteomes" id="UP000429181">
    <property type="component" value="Chromosome 19"/>
</dbReference>
<dbReference type="FunFam" id="2.60.40.10:FF:000338">
    <property type="entry name" value="intercellular adhesion molecule 5"/>
    <property type="match status" value="1"/>
</dbReference>
<evidence type="ECO:0000313" key="15">
    <source>
        <dbReference type="Ensembl" id="ENSBIXP00005015173.1"/>
    </source>
</evidence>
<evidence type="ECO:0000256" key="9">
    <source>
        <dbReference type="ARBA" id="ARBA00023157"/>
    </source>
</evidence>
<organism evidence="15 16">
    <name type="scientific">Bos indicus x Bos taurus</name>
    <name type="common">Hybrid cattle</name>
    <dbReference type="NCBI Taxonomy" id="30522"/>
    <lineage>
        <taxon>Eukaryota</taxon>
        <taxon>Metazoa</taxon>
        <taxon>Chordata</taxon>
        <taxon>Craniata</taxon>
        <taxon>Vertebrata</taxon>
        <taxon>Euteleostomi</taxon>
        <taxon>Mammalia</taxon>
        <taxon>Eutheria</taxon>
        <taxon>Laurasiatheria</taxon>
        <taxon>Artiodactyla</taxon>
        <taxon>Ruminantia</taxon>
        <taxon>Pecora</taxon>
        <taxon>Bovidae</taxon>
        <taxon>Bovinae</taxon>
        <taxon>Bos</taxon>
    </lineage>
</organism>
<dbReference type="InterPro" id="IPR013768">
    <property type="entry name" value="ICAM_N"/>
</dbReference>
<keyword evidence="5" id="KW-0677">Repeat</keyword>
<feature type="transmembrane region" description="Helical" evidence="13">
    <location>
        <begin position="298"/>
        <end position="320"/>
    </location>
</feature>